<dbReference type="SUPFAM" id="SSF54495">
    <property type="entry name" value="UBC-like"/>
    <property type="match status" value="2"/>
</dbReference>
<evidence type="ECO:0000313" key="5">
    <source>
        <dbReference type="Proteomes" id="UP000653454"/>
    </source>
</evidence>
<dbReference type="Pfam" id="PF00179">
    <property type="entry name" value="UQ_con"/>
    <property type="match status" value="1"/>
</dbReference>
<feature type="domain" description="UBC core" evidence="2">
    <location>
        <begin position="287"/>
        <end position="394"/>
    </location>
</feature>
<sequence>MSAVGPEFYHFIKKLEDNGDKLPPPTLSLIQQPLEFEFNNSTCYICNGYYGPSFGEPVCATCHAFLFPDFPSYLPNSHFASEKTDDGDSGNDEPSDLNYSSERRLNQVQFPSWFYRNSTDNETSPEDEASRASNSGPGASSSSNEDPPRPNPINMDVIVGQGPPMPAPNLARSLQALSTPRMPDNLEPGLVEQLPSEVLLCIFSYLDDLSLCACAAVCARWGRLVEARVPPLRWAAFANKRFPLYKPMQPHVDWHKKYRALVESSFCRNCLVQMCAQAQPAGEESHWRRNRLRIELKMLRNDPPEGIAATPLDPVCCHWQASVTGPAGSPYEGGAFYLYIQVPYTIVSSTTPVEGIAVTPLDPVCGHWQASVTGPAGSPYEGGAFYLYIQVPYT</sequence>
<gene>
    <name evidence="4" type="ORF">PLXY2_LOCUS7970</name>
</gene>
<dbReference type="Gene3D" id="1.20.1280.50">
    <property type="match status" value="1"/>
</dbReference>
<dbReference type="InterPro" id="IPR016135">
    <property type="entry name" value="UBQ-conjugating_enzyme/RWD"/>
</dbReference>
<dbReference type="PROSITE" id="PS50181">
    <property type="entry name" value="FBOX"/>
    <property type="match status" value="1"/>
</dbReference>
<dbReference type="SUPFAM" id="SSF81383">
    <property type="entry name" value="F-box domain"/>
    <property type="match status" value="1"/>
</dbReference>
<dbReference type="EMBL" id="CAJHNJ030000029">
    <property type="protein sequence ID" value="CAG9123768.1"/>
    <property type="molecule type" value="Genomic_DNA"/>
</dbReference>
<dbReference type="Proteomes" id="UP000653454">
    <property type="component" value="Unassembled WGS sequence"/>
</dbReference>
<dbReference type="InterPro" id="IPR036047">
    <property type="entry name" value="F-box-like_dom_sf"/>
</dbReference>
<proteinExistence type="predicted"/>
<feature type="compositionally biased region" description="Low complexity" evidence="1">
    <location>
        <begin position="131"/>
        <end position="144"/>
    </location>
</feature>
<evidence type="ECO:0000256" key="1">
    <source>
        <dbReference type="SAM" id="MobiDB-lite"/>
    </source>
</evidence>
<name>A0A8S4F8W4_PLUXY</name>
<evidence type="ECO:0000313" key="4">
    <source>
        <dbReference type="EMBL" id="CAG9123768.1"/>
    </source>
</evidence>
<reference evidence="4" key="1">
    <citation type="submission" date="2020-11" db="EMBL/GenBank/DDBJ databases">
        <authorList>
            <person name="Whiteford S."/>
        </authorList>
    </citation>
    <scope>NUCLEOTIDE SEQUENCE</scope>
</reference>
<feature type="domain" description="F-box" evidence="3">
    <location>
        <begin position="188"/>
        <end position="237"/>
    </location>
</feature>
<accession>A0A8S4F8W4</accession>
<dbReference type="InterPro" id="IPR050113">
    <property type="entry name" value="Ub_conjugating_enzyme"/>
</dbReference>
<dbReference type="AlphaFoldDB" id="A0A8S4F8W4"/>
<dbReference type="InterPro" id="IPR000608">
    <property type="entry name" value="UBC"/>
</dbReference>
<dbReference type="SMART" id="SM00256">
    <property type="entry name" value="FBOX"/>
    <property type="match status" value="1"/>
</dbReference>
<dbReference type="PANTHER" id="PTHR24067">
    <property type="entry name" value="UBIQUITIN-CONJUGATING ENZYME E2"/>
    <property type="match status" value="1"/>
</dbReference>
<evidence type="ECO:0000259" key="2">
    <source>
        <dbReference type="PROSITE" id="PS50127"/>
    </source>
</evidence>
<protein>
    <submittedName>
        <fullName evidence="4">(diamondback moth) hypothetical protein</fullName>
    </submittedName>
</protein>
<evidence type="ECO:0000259" key="3">
    <source>
        <dbReference type="PROSITE" id="PS50181"/>
    </source>
</evidence>
<feature type="region of interest" description="Disordered" evidence="1">
    <location>
        <begin position="78"/>
        <end position="102"/>
    </location>
</feature>
<dbReference type="Gene3D" id="3.10.110.10">
    <property type="entry name" value="Ubiquitin Conjugating Enzyme"/>
    <property type="match status" value="2"/>
</dbReference>
<comment type="caution">
    <text evidence="4">The sequence shown here is derived from an EMBL/GenBank/DDBJ whole genome shotgun (WGS) entry which is preliminary data.</text>
</comment>
<dbReference type="Pfam" id="PF12937">
    <property type="entry name" value="F-box-like"/>
    <property type="match status" value="1"/>
</dbReference>
<feature type="region of interest" description="Disordered" evidence="1">
    <location>
        <begin position="115"/>
        <end position="170"/>
    </location>
</feature>
<organism evidence="4 5">
    <name type="scientific">Plutella xylostella</name>
    <name type="common">Diamondback moth</name>
    <name type="synonym">Plutella maculipennis</name>
    <dbReference type="NCBI Taxonomy" id="51655"/>
    <lineage>
        <taxon>Eukaryota</taxon>
        <taxon>Metazoa</taxon>
        <taxon>Ecdysozoa</taxon>
        <taxon>Arthropoda</taxon>
        <taxon>Hexapoda</taxon>
        <taxon>Insecta</taxon>
        <taxon>Pterygota</taxon>
        <taxon>Neoptera</taxon>
        <taxon>Endopterygota</taxon>
        <taxon>Lepidoptera</taxon>
        <taxon>Glossata</taxon>
        <taxon>Ditrysia</taxon>
        <taxon>Yponomeutoidea</taxon>
        <taxon>Plutellidae</taxon>
        <taxon>Plutella</taxon>
    </lineage>
</organism>
<keyword evidence="5" id="KW-1185">Reference proteome</keyword>
<dbReference type="CDD" id="cd09917">
    <property type="entry name" value="F-box_SF"/>
    <property type="match status" value="1"/>
</dbReference>
<dbReference type="PROSITE" id="PS50127">
    <property type="entry name" value="UBC_2"/>
    <property type="match status" value="1"/>
</dbReference>
<dbReference type="InterPro" id="IPR001810">
    <property type="entry name" value="F-box_dom"/>
</dbReference>